<dbReference type="EMBL" id="VNHO01000010">
    <property type="protein sequence ID" value="TYP55407.1"/>
    <property type="molecule type" value="Genomic_DNA"/>
</dbReference>
<dbReference type="FunFam" id="3.40.930.10:FF:000009">
    <property type="entry name" value="PTS system, fructose specific IIABC component"/>
    <property type="match status" value="1"/>
</dbReference>
<evidence type="ECO:0000313" key="8">
    <source>
        <dbReference type="EMBL" id="TYP55407.1"/>
    </source>
</evidence>
<dbReference type="GO" id="GO:0008982">
    <property type="term" value="F:protein-N(PI)-phosphohistidine-sugar phosphotransferase activity"/>
    <property type="evidence" value="ECO:0007669"/>
    <property type="project" value="InterPro"/>
</dbReference>
<dbReference type="Proteomes" id="UP000322294">
    <property type="component" value="Unassembled WGS sequence"/>
</dbReference>
<sequence length="148" mass="16447">MLFNEGMICMDLNALTKEDAIRQLAMIAADAGKLVSIDEYIESVLAREKTYSTGVGNGIAIPHGRSKAVKETFIVFGKSGRGVEWDALDGKPVHLIFLLGVPEAAENEHLKILSQLSRRLMNENFVEHLKRSESKNEIIQAFKDFGEN</sequence>
<feature type="domain" description="PTS EIIA type-2" evidence="7">
    <location>
        <begin position="1"/>
        <end position="145"/>
    </location>
</feature>
<dbReference type="AlphaFoldDB" id="A0A5S5ASJ2"/>
<evidence type="ECO:0000256" key="4">
    <source>
        <dbReference type="ARBA" id="ARBA00022597"/>
    </source>
</evidence>
<name>A0A5S5ASJ2_9FIRM</name>
<dbReference type="InterPro" id="IPR004715">
    <property type="entry name" value="PTS_IIA_fruc"/>
</dbReference>
<dbReference type="InterPro" id="IPR051541">
    <property type="entry name" value="PTS_SugarTrans_NitroReg"/>
</dbReference>
<dbReference type="PANTHER" id="PTHR47738">
    <property type="entry name" value="PTS SYSTEM FRUCTOSE-LIKE EIIA COMPONENT-RELATED"/>
    <property type="match status" value="1"/>
</dbReference>
<accession>A0A5S5ASJ2</accession>
<dbReference type="GO" id="GO:0009401">
    <property type="term" value="P:phosphoenolpyruvate-dependent sugar phosphotransferase system"/>
    <property type="evidence" value="ECO:0007669"/>
    <property type="project" value="UniProtKB-KW"/>
</dbReference>
<evidence type="ECO:0000256" key="5">
    <source>
        <dbReference type="ARBA" id="ARBA00022679"/>
    </source>
</evidence>
<keyword evidence="4" id="KW-0762">Sugar transport</keyword>
<dbReference type="RefSeq" id="WP_148866898.1">
    <property type="nucleotide sequence ID" value="NZ_VNHO01000010.1"/>
</dbReference>
<dbReference type="InterPro" id="IPR002178">
    <property type="entry name" value="PTS_EIIA_type-2_dom"/>
</dbReference>
<comment type="caution">
    <text evidence="8">The sequence shown here is derived from an EMBL/GenBank/DDBJ whole genome shotgun (WGS) entry which is preliminary data.</text>
</comment>
<keyword evidence="2" id="KW-0813">Transport</keyword>
<evidence type="ECO:0000313" key="9">
    <source>
        <dbReference type="Proteomes" id="UP000322294"/>
    </source>
</evidence>
<evidence type="ECO:0000256" key="3">
    <source>
        <dbReference type="ARBA" id="ARBA00022553"/>
    </source>
</evidence>
<keyword evidence="5" id="KW-0808">Transferase</keyword>
<dbReference type="Pfam" id="PF00359">
    <property type="entry name" value="PTS_EIIA_2"/>
    <property type="match status" value="1"/>
</dbReference>
<proteinExistence type="predicted"/>
<dbReference type="OrthoDB" id="95460at2"/>
<dbReference type="SUPFAM" id="SSF55804">
    <property type="entry name" value="Phoshotransferase/anion transport protein"/>
    <property type="match status" value="1"/>
</dbReference>
<dbReference type="NCBIfam" id="TIGR00848">
    <property type="entry name" value="fruA"/>
    <property type="match status" value="1"/>
</dbReference>
<dbReference type="InterPro" id="IPR016152">
    <property type="entry name" value="PTrfase/Anion_transptr"/>
</dbReference>
<dbReference type="GO" id="GO:0016020">
    <property type="term" value="C:membrane"/>
    <property type="evidence" value="ECO:0007669"/>
    <property type="project" value="InterPro"/>
</dbReference>
<dbReference type="PROSITE" id="PS00372">
    <property type="entry name" value="PTS_EIIA_TYPE_2_HIS"/>
    <property type="match status" value="1"/>
</dbReference>
<keyword evidence="9" id="KW-1185">Reference proteome</keyword>
<evidence type="ECO:0000259" key="7">
    <source>
        <dbReference type="PROSITE" id="PS51094"/>
    </source>
</evidence>
<dbReference type="PROSITE" id="PS51094">
    <property type="entry name" value="PTS_EIIA_TYPE_2"/>
    <property type="match status" value="1"/>
</dbReference>
<comment type="subcellular location">
    <subcellularLocation>
        <location evidence="1">Cytoplasm</location>
    </subcellularLocation>
</comment>
<protein>
    <submittedName>
        <fullName evidence="8">PTS system IIA component (Fru family)</fullName>
    </submittedName>
</protein>
<gene>
    <name evidence="8" type="ORF">LZ11_01122</name>
</gene>
<dbReference type="CDD" id="cd00211">
    <property type="entry name" value="PTS_IIA_fru"/>
    <property type="match status" value="1"/>
</dbReference>
<keyword evidence="3" id="KW-0597">Phosphoprotein</keyword>
<evidence type="ECO:0000256" key="1">
    <source>
        <dbReference type="ARBA" id="ARBA00004496"/>
    </source>
</evidence>
<reference evidence="8 9" key="1">
    <citation type="submission" date="2019-07" db="EMBL/GenBank/DDBJ databases">
        <title>Genomic Encyclopedia of Type Strains, Phase I: the one thousand microbial genomes (KMG-I) project.</title>
        <authorList>
            <person name="Kyrpides N."/>
        </authorList>
    </citation>
    <scope>NUCLEOTIDE SEQUENCE [LARGE SCALE GENOMIC DNA]</scope>
    <source>
        <strain evidence="8 9">DSM 16647</strain>
    </source>
</reference>
<dbReference type="GO" id="GO:0005737">
    <property type="term" value="C:cytoplasm"/>
    <property type="evidence" value="ECO:0007669"/>
    <property type="project" value="UniProtKB-SubCell"/>
</dbReference>
<dbReference type="Gene3D" id="3.40.930.10">
    <property type="entry name" value="Mannitol-specific EII, Chain A"/>
    <property type="match status" value="1"/>
</dbReference>
<organism evidence="8 9">
    <name type="scientific">Thermosediminibacter litoriperuensis</name>
    <dbReference type="NCBI Taxonomy" id="291989"/>
    <lineage>
        <taxon>Bacteria</taxon>
        <taxon>Bacillati</taxon>
        <taxon>Bacillota</taxon>
        <taxon>Clostridia</taxon>
        <taxon>Thermosediminibacterales</taxon>
        <taxon>Thermosediminibacteraceae</taxon>
        <taxon>Thermosediminibacter</taxon>
    </lineage>
</organism>
<evidence type="ECO:0000256" key="6">
    <source>
        <dbReference type="ARBA" id="ARBA00022683"/>
    </source>
</evidence>
<evidence type="ECO:0000256" key="2">
    <source>
        <dbReference type="ARBA" id="ARBA00022448"/>
    </source>
</evidence>
<keyword evidence="6" id="KW-0598">Phosphotransferase system</keyword>